<keyword evidence="3" id="KW-0653">Protein transport</keyword>
<name>T2MG71_HYDVU</name>
<dbReference type="FunFam" id="2.170.150.10:FF:000005">
    <property type="entry name" value="Guanine nucleotide exchange factor MSS4"/>
    <property type="match status" value="1"/>
</dbReference>
<dbReference type="AlphaFoldDB" id="T2MG71"/>
<dbReference type="GO" id="GO:0008270">
    <property type="term" value="F:zinc ion binding"/>
    <property type="evidence" value="ECO:0007669"/>
    <property type="project" value="TreeGrafter"/>
</dbReference>
<gene>
    <name evidence="4" type="primary">RABIF</name>
</gene>
<evidence type="ECO:0000313" key="4">
    <source>
        <dbReference type="EMBL" id="CDG70920.1"/>
    </source>
</evidence>
<dbReference type="OrthoDB" id="30840at2759"/>
<dbReference type="InterPro" id="IPR007515">
    <property type="entry name" value="Mss4"/>
</dbReference>
<accession>T2MG71</accession>
<dbReference type="KEGG" id="hmg:100207958"/>
<dbReference type="GO" id="GO:0016020">
    <property type="term" value="C:membrane"/>
    <property type="evidence" value="ECO:0007669"/>
    <property type="project" value="TreeGrafter"/>
</dbReference>
<dbReference type="InterPro" id="IPR011323">
    <property type="entry name" value="Mss4/transl-control_tumour"/>
</dbReference>
<reference evidence="4" key="1">
    <citation type="journal article" date="2013" name="Genome Biol. Evol.">
        <title>Punctuated emergences of genetic and phenotypic innovations in eumetazoan, bilaterian, euteleostome, and hominidae ancestors.</title>
        <authorList>
            <person name="Wenger Y."/>
            <person name="Galliot B."/>
        </authorList>
    </citation>
    <scope>NUCLEOTIDE SEQUENCE</scope>
    <source>
        <tissue evidence="4">Whole animals</tissue>
    </source>
</reference>
<dbReference type="InterPro" id="IPR011057">
    <property type="entry name" value="Mss4-like_sf"/>
</dbReference>
<dbReference type="PANTHER" id="PTHR13276">
    <property type="entry name" value="GUANINE NUCLEOTIDE EXCHANGE FACTOR MSS4"/>
    <property type="match status" value="1"/>
</dbReference>
<evidence type="ECO:0000256" key="1">
    <source>
        <dbReference type="ARBA" id="ARBA00022448"/>
    </source>
</evidence>
<evidence type="ECO:0000256" key="3">
    <source>
        <dbReference type="ARBA" id="ARBA00022927"/>
    </source>
</evidence>
<sequence>MTDLAISLGDNSNEKEIVCSFCGSKVLKAHACYFLNKSFPLPHMKVKSEDSYNSQVEYLSEYWLVNDMMTFENVGFSHNVGTIKYLACADCEIGPIGYHDTQVPNEFYVAVSRVKYV</sequence>
<dbReference type="Pfam" id="PF04421">
    <property type="entry name" value="Mss4"/>
    <property type="match status" value="1"/>
</dbReference>
<dbReference type="SUPFAM" id="SSF51316">
    <property type="entry name" value="Mss4-like"/>
    <property type="match status" value="1"/>
</dbReference>
<dbReference type="GO" id="GO:0007264">
    <property type="term" value="P:small GTPase-mediated signal transduction"/>
    <property type="evidence" value="ECO:0007669"/>
    <property type="project" value="InterPro"/>
</dbReference>
<protein>
    <submittedName>
        <fullName evidence="4">Guanine nucleotide exchange factor MSS4</fullName>
    </submittedName>
</protein>
<dbReference type="PROSITE" id="PS51796">
    <property type="entry name" value="MSS4"/>
    <property type="match status" value="1"/>
</dbReference>
<dbReference type="PANTHER" id="PTHR13276:SF0">
    <property type="entry name" value="GUANINE NUCLEOTIDE EXCHANGE FACTOR MSS4"/>
    <property type="match status" value="1"/>
</dbReference>
<dbReference type="GO" id="GO:0005829">
    <property type="term" value="C:cytosol"/>
    <property type="evidence" value="ECO:0007669"/>
    <property type="project" value="TreeGrafter"/>
</dbReference>
<dbReference type="EMBL" id="HAAD01004688">
    <property type="protein sequence ID" value="CDG70920.1"/>
    <property type="molecule type" value="mRNA"/>
</dbReference>
<dbReference type="GO" id="GO:0005085">
    <property type="term" value="F:guanyl-nucleotide exchange factor activity"/>
    <property type="evidence" value="ECO:0007669"/>
    <property type="project" value="UniProtKB-KW"/>
</dbReference>
<evidence type="ECO:0000256" key="2">
    <source>
        <dbReference type="ARBA" id="ARBA00022658"/>
    </source>
</evidence>
<proteinExistence type="evidence at transcript level"/>
<dbReference type="OMA" id="FLPHMKV"/>
<organism evidence="4">
    <name type="scientific">Hydra vulgaris</name>
    <name type="common">Hydra</name>
    <name type="synonym">Hydra attenuata</name>
    <dbReference type="NCBI Taxonomy" id="6087"/>
    <lineage>
        <taxon>Eukaryota</taxon>
        <taxon>Metazoa</taxon>
        <taxon>Cnidaria</taxon>
        <taxon>Hydrozoa</taxon>
        <taxon>Hydroidolina</taxon>
        <taxon>Anthoathecata</taxon>
        <taxon>Aplanulata</taxon>
        <taxon>Hydridae</taxon>
        <taxon>Hydra</taxon>
    </lineage>
</organism>
<dbReference type="GO" id="GO:0006892">
    <property type="term" value="P:post-Golgi vesicle-mediated transport"/>
    <property type="evidence" value="ECO:0007669"/>
    <property type="project" value="TreeGrafter"/>
</dbReference>
<keyword evidence="1" id="KW-0813">Transport</keyword>
<dbReference type="GO" id="GO:0015031">
    <property type="term" value="P:protein transport"/>
    <property type="evidence" value="ECO:0007669"/>
    <property type="project" value="UniProtKB-KW"/>
</dbReference>
<keyword evidence="2" id="KW-0344">Guanine-nucleotide releasing factor</keyword>
<dbReference type="Gene3D" id="2.170.150.10">
    <property type="entry name" value="Metal Binding Protein, Guanine Nucleotide Exchange Factor, Chain A"/>
    <property type="match status" value="1"/>
</dbReference>